<protein>
    <submittedName>
        <fullName evidence="2">Uncharacterized protein</fullName>
    </submittedName>
</protein>
<feature type="region of interest" description="Disordered" evidence="1">
    <location>
        <begin position="1"/>
        <end position="49"/>
    </location>
</feature>
<dbReference type="EMBL" id="BJVJ01000014">
    <property type="protein sequence ID" value="GEL22955.1"/>
    <property type="molecule type" value="Genomic_DNA"/>
</dbReference>
<sequence length="74" mass="7922">MGDARPSRRSASKGERPGVTPALRRLYGGPADLVVPGRRPRPGSVPFASGSVRQVDTLLVPGCLAIRSQSRDRR</sequence>
<evidence type="ECO:0000256" key="1">
    <source>
        <dbReference type="SAM" id="MobiDB-lite"/>
    </source>
</evidence>
<dbReference type="AlphaFoldDB" id="A0A511DDS3"/>
<evidence type="ECO:0000313" key="2">
    <source>
        <dbReference type="EMBL" id="GEL22955.1"/>
    </source>
</evidence>
<evidence type="ECO:0000313" key="3">
    <source>
        <dbReference type="Proteomes" id="UP000321685"/>
    </source>
</evidence>
<keyword evidence="3" id="KW-1185">Reference proteome</keyword>
<organism evidence="2 3">
    <name type="scientific">Pseudonocardia sulfidoxydans NBRC 16205</name>
    <dbReference type="NCBI Taxonomy" id="1223511"/>
    <lineage>
        <taxon>Bacteria</taxon>
        <taxon>Bacillati</taxon>
        <taxon>Actinomycetota</taxon>
        <taxon>Actinomycetes</taxon>
        <taxon>Pseudonocardiales</taxon>
        <taxon>Pseudonocardiaceae</taxon>
        <taxon>Pseudonocardia</taxon>
    </lineage>
</organism>
<reference evidence="2 3" key="1">
    <citation type="submission" date="2019-07" db="EMBL/GenBank/DDBJ databases">
        <title>Whole genome shotgun sequence of Pseudonocardia sulfidoxydans NBRC 16205.</title>
        <authorList>
            <person name="Hosoyama A."/>
            <person name="Uohara A."/>
            <person name="Ohji S."/>
            <person name="Ichikawa N."/>
        </authorList>
    </citation>
    <scope>NUCLEOTIDE SEQUENCE [LARGE SCALE GENOMIC DNA]</scope>
    <source>
        <strain evidence="2 3">NBRC 16205</strain>
    </source>
</reference>
<name>A0A511DDS3_9PSEU</name>
<dbReference type="Proteomes" id="UP000321685">
    <property type="component" value="Unassembled WGS sequence"/>
</dbReference>
<gene>
    <name evidence="2" type="ORF">PSU4_19090</name>
</gene>
<feature type="compositionally biased region" description="Low complexity" evidence="1">
    <location>
        <begin position="34"/>
        <end position="46"/>
    </location>
</feature>
<comment type="caution">
    <text evidence="2">The sequence shown here is derived from an EMBL/GenBank/DDBJ whole genome shotgun (WGS) entry which is preliminary data.</text>
</comment>
<accession>A0A511DDS3</accession>
<proteinExistence type="predicted"/>